<feature type="transmembrane region" description="Helical" evidence="1">
    <location>
        <begin position="73"/>
        <end position="94"/>
    </location>
</feature>
<feature type="transmembrane region" description="Helical" evidence="1">
    <location>
        <begin position="175"/>
        <end position="198"/>
    </location>
</feature>
<dbReference type="Pfam" id="PF07760">
    <property type="entry name" value="DUF1616"/>
    <property type="match status" value="1"/>
</dbReference>
<evidence type="ECO:0000259" key="2">
    <source>
        <dbReference type="Pfam" id="PF07760"/>
    </source>
</evidence>
<dbReference type="Proteomes" id="UP000325292">
    <property type="component" value="Chromosome"/>
</dbReference>
<organism evidence="3 4">
    <name type="scientific">Sulfobacillus thermotolerans</name>
    <dbReference type="NCBI Taxonomy" id="338644"/>
    <lineage>
        <taxon>Bacteria</taxon>
        <taxon>Bacillati</taxon>
        <taxon>Bacillota</taxon>
        <taxon>Clostridia</taxon>
        <taxon>Eubacteriales</taxon>
        <taxon>Clostridiales Family XVII. Incertae Sedis</taxon>
        <taxon>Sulfobacillus</taxon>
    </lineage>
</organism>
<name>A0ABN5H175_9FIRM</name>
<proteinExistence type="predicted"/>
<reference evidence="3 4" key="1">
    <citation type="journal article" date="2019" name="Sci. Rep.">
        <title>Sulfobacillus thermotolerans: new insights into resistance and metabolic capacities of acidophilic chemolithotrophs.</title>
        <authorList>
            <person name="Panyushkina A.E."/>
            <person name="Babenko V.V."/>
            <person name="Nikitina A.S."/>
            <person name="Selezneva O.V."/>
            <person name="Tsaplina I.A."/>
            <person name="Letarova M.A."/>
            <person name="Kostryukova E.S."/>
            <person name="Letarov A.V."/>
        </authorList>
    </citation>
    <scope>NUCLEOTIDE SEQUENCE [LARGE SCALE GENOMIC DNA]</scope>
    <source>
        <strain evidence="3 4">Kr1</strain>
    </source>
</reference>
<keyword evidence="4" id="KW-1185">Reference proteome</keyword>
<dbReference type="EMBL" id="CP019454">
    <property type="protein sequence ID" value="AUW94351.1"/>
    <property type="molecule type" value="Genomic_DNA"/>
</dbReference>
<sequence length="305" mass="34085">MGFVKVPVLTPKGAKTRLKFSDMNAKHIDDRLLRRVKRHPSPKTPWAHVDLIGSVAAALGLWGTYAVPFLEPIRVVLGLVLGLFVPGYLIMELLIPPQKISQLERIGLSLAMNIVLLIVMGLLMALAQFPFTASHVMLLLLIVTMVLAVSNYWVRQHGHGIRLERGGWNWKDWRVLGVVGGVAALVLMTGIVVSRTLADRTVAFSITSPQGQLAGFPYEIPVGQKYPMRLNVSNPHARVEVFQLQEIANASVIRKETVKVSAHGHWSQLIILPSREPGRMHVEFRLLQEKGGLFRQLWITYRITP</sequence>
<evidence type="ECO:0000256" key="1">
    <source>
        <dbReference type="SAM" id="Phobius"/>
    </source>
</evidence>
<keyword evidence="1" id="KW-1133">Transmembrane helix</keyword>
<feature type="transmembrane region" description="Helical" evidence="1">
    <location>
        <begin position="106"/>
        <end position="127"/>
    </location>
</feature>
<feature type="transmembrane region" description="Helical" evidence="1">
    <location>
        <begin position="133"/>
        <end position="154"/>
    </location>
</feature>
<feature type="domain" description="DUF1616" evidence="2">
    <location>
        <begin position="66"/>
        <end position="156"/>
    </location>
</feature>
<keyword evidence="1" id="KW-0812">Transmembrane</keyword>
<gene>
    <name evidence="3" type="ORF">BXT84_10715</name>
</gene>
<evidence type="ECO:0000313" key="3">
    <source>
        <dbReference type="EMBL" id="AUW94351.1"/>
    </source>
</evidence>
<protein>
    <recommendedName>
        <fullName evidence="2">DUF1616 domain-containing protein</fullName>
    </recommendedName>
</protein>
<accession>A0ABN5H175</accession>
<dbReference type="InterPro" id="IPR011674">
    <property type="entry name" value="DUF1616"/>
</dbReference>
<evidence type="ECO:0000313" key="4">
    <source>
        <dbReference type="Proteomes" id="UP000325292"/>
    </source>
</evidence>
<keyword evidence="1" id="KW-0472">Membrane</keyword>
<feature type="transmembrane region" description="Helical" evidence="1">
    <location>
        <begin position="45"/>
        <end position="67"/>
    </location>
</feature>